<gene>
    <name evidence="3" type="ORF">Salat_0596900</name>
</gene>
<dbReference type="Proteomes" id="UP001293254">
    <property type="component" value="Unassembled WGS sequence"/>
</dbReference>
<dbReference type="NCBIfam" id="TIGR01614">
    <property type="entry name" value="PME_inhib"/>
    <property type="match status" value="1"/>
</dbReference>
<reference evidence="3" key="1">
    <citation type="submission" date="2020-06" db="EMBL/GenBank/DDBJ databases">
        <authorList>
            <person name="Li T."/>
            <person name="Hu X."/>
            <person name="Zhang T."/>
            <person name="Song X."/>
            <person name="Zhang H."/>
            <person name="Dai N."/>
            <person name="Sheng W."/>
            <person name="Hou X."/>
            <person name="Wei L."/>
        </authorList>
    </citation>
    <scope>NUCLEOTIDE SEQUENCE</scope>
    <source>
        <strain evidence="3">3651</strain>
        <tissue evidence="3">Leaf</tissue>
    </source>
</reference>
<evidence type="ECO:0000313" key="4">
    <source>
        <dbReference type="Proteomes" id="UP001293254"/>
    </source>
</evidence>
<dbReference type="PROSITE" id="PS51257">
    <property type="entry name" value="PROKAR_LIPOPROTEIN"/>
    <property type="match status" value="1"/>
</dbReference>
<dbReference type="EMBL" id="JACGWO010000002">
    <property type="protein sequence ID" value="KAK4434341.1"/>
    <property type="molecule type" value="Genomic_DNA"/>
</dbReference>
<accession>A0AAE1YQV9</accession>
<keyword evidence="1" id="KW-0732">Signal</keyword>
<dbReference type="GO" id="GO:0004857">
    <property type="term" value="F:enzyme inhibitor activity"/>
    <property type="evidence" value="ECO:0007669"/>
    <property type="project" value="InterPro"/>
</dbReference>
<dbReference type="InterPro" id="IPR035513">
    <property type="entry name" value="Invertase/methylesterase_inhib"/>
</dbReference>
<protein>
    <recommendedName>
        <fullName evidence="2">Pectinesterase inhibitor domain-containing protein</fullName>
    </recommendedName>
</protein>
<feature type="domain" description="Pectinesterase inhibitor" evidence="2">
    <location>
        <begin position="9"/>
        <end position="137"/>
    </location>
</feature>
<keyword evidence="4" id="KW-1185">Reference proteome</keyword>
<evidence type="ECO:0000259" key="2">
    <source>
        <dbReference type="SMART" id="SM00856"/>
    </source>
</evidence>
<reference evidence="3" key="2">
    <citation type="journal article" date="2024" name="Plant">
        <title>Genomic evolution and insights into agronomic trait innovations of Sesamum species.</title>
        <authorList>
            <person name="Miao H."/>
            <person name="Wang L."/>
            <person name="Qu L."/>
            <person name="Liu H."/>
            <person name="Sun Y."/>
            <person name="Le M."/>
            <person name="Wang Q."/>
            <person name="Wei S."/>
            <person name="Zheng Y."/>
            <person name="Lin W."/>
            <person name="Duan Y."/>
            <person name="Cao H."/>
            <person name="Xiong S."/>
            <person name="Wang X."/>
            <person name="Wei L."/>
            <person name="Li C."/>
            <person name="Ma Q."/>
            <person name="Ju M."/>
            <person name="Zhao R."/>
            <person name="Li G."/>
            <person name="Mu C."/>
            <person name="Tian Q."/>
            <person name="Mei H."/>
            <person name="Zhang T."/>
            <person name="Gao T."/>
            <person name="Zhang H."/>
        </authorList>
    </citation>
    <scope>NUCLEOTIDE SEQUENCE</scope>
    <source>
        <strain evidence="3">3651</strain>
    </source>
</reference>
<name>A0AAE1YQV9_9LAMI</name>
<sequence length="141" mass="14714">MASRFLLGLASLSLALLCSCPVFVESDLRADAQVVINQAVAATQGVIKAAKSVQTGGNRDIVETCIETSGDAIDNLNDSKELLKARDRASIDTLKAKVAGALTDVGTCDDEFGDSEPPQVAAATKKAEALINQLLVIVNKL</sequence>
<proteinExistence type="predicted"/>
<organism evidence="3 4">
    <name type="scientific">Sesamum alatum</name>
    <dbReference type="NCBI Taxonomy" id="300844"/>
    <lineage>
        <taxon>Eukaryota</taxon>
        <taxon>Viridiplantae</taxon>
        <taxon>Streptophyta</taxon>
        <taxon>Embryophyta</taxon>
        <taxon>Tracheophyta</taxon>
        <taxon>Spermatophyta</taxon>
        <taxon>Magnoliopsida</taxon>
        <taxon>eudicotyledons</taxon>
        <taxon>Gunneridae</taxon>
        <taxon>Pentapetalae</taxon>
        <taxon>asterids</taxon>
        <taxon>lamiids</taxon>
        <taxon>Lamiales</taxon>
        <taxon>Pedaliaceae</taxon>
        <taxon>Sesamum</taxon>
    </lineage>
</organism>
<feature type="chain" id="PRO_5042190691" description="Pectinesterase inhibitor domain-containing protein" evidence="1">
    <location>
        <begin position="27"/>
        <end position="141"/>
    </location>
</feature>
<dbReference type="AlphaFoldDB" id="A0AAE1YQV9"/>
<dbReference type="InterPro" id="IPR006501">
    <property type="entry name" value="Pectinesterase_inhib_dom"/>
</dbReference>
<evidence type="ECO:0000256" key="1">
    <source>
        <dbReference type="SAM" id="SignalP"/>
    </source>
</evidence>
<dbReference type="SMART" id="SM00856">
    <property type="entry name" value="PMEI"/>
    <property type="match status" value="1"/>
</dbReference>
<dbReference type="Pfam" id="PF04043">
    <property type="entry name" value="PMEI"/>
    <property type="match status" value="1"/>
</dbReference>
<evidence type="ECO:0000313" key="3">
    <source>
        <dbReference type="EMBL" id="KAK4434341.1"/>
    </source>
</evidence>
<feature type="signal peptide" evidence="1">
    <location>
        <begin position="1"/>
        <end position="26"/>
    </location>
</feature>
<dbReference type="Gene3D" id="1.20.140.40">
    <property type="entry name" value="Invertase/pectin methylesterase inhibitor family protein"/>
    <property type="match status" value="1"/>
</dbReference>
<dbReference type="SUPFAM" id="SSF101148">
    <property type="entry name" value="Plant invertase/pectin methylesterase inhibitor"/>
    <property type="match status" value="1"/>
</dbReference>
<comment type="caution">
    <text evidence="3">The sequence shown here is derived from an EMBL/GenBank/DDBJ whole genome shotgun (WGS) entry which is preliminary data.</text>
</comment>